<keyword evidence="2" id="KW-1185">Reference proteome</keyword>
<organism evidence="1 2">
    <name type="scientific">Pyronema omphalodes (strain CBS 100304)</name>
    <name type="common">Pyronema confluens</name>
    <dbReference type="NCBI Taxonomy" id="1076935"/>
    <lineage>
        <taxon>Eukaryota</taxon>
        <taxon>Fungi</taxon>
        <taxon>Dikarya</taxon>
        <taxon>Ascomycota</taxon>
        <taxon>Pezizomycotina</taxon>
        <taxon>Pezizomycetes</taxon>
        <taxon>Pezizales</taxon>
        <taxon>Pyronemataceae</taxon>
        <taxon>Pyronema</taxon>
    </lineage>
</organism>
<reference evidence="1 2" key="1">
    <citation type="journal article" date="2013" name="PLoS Genet.">
        <title>The genome and development-dependent transcriptomes of Pyronema confluens: a window into fungal evolution.</title>
        <authorList>
            <person name="Traeger S."/>
            <person name="Altegoer F."/>
            <person name="Freitag M."/>
            <person name="Gabaldon T."/>
            <person name="Kempken F."/>
            <person name="Kumar A."/>
            <person name="Marcet-Houben M."/>
            <person name="Poggeler S."/>
            <person name="Stajich J.E."/>
            <person name="Nowrousian M."/>
        </authorList>
    </citation>
    <scope>NUCLEOTIDE SEQUENCE [LARGE SCALE GENOMIC DNA]</scope>
    <source>
        <strain evidence="2">CBS 100304</strain>
        <tissue evidence="1">Vegetative mycelium</tissue>
    </source>
</reference>
<dbReference type="OrthoDB" id="426718at2759"/>
<accession>U4LYI3</accession>
<sequence>MATRNGDATILAYLQFIIDHQSQLPNYLLFIEHHSGTNLKSRSSLWELIQAGTSLWDIIFLVPNDVSARLCRFTDWSEPSESTYAKAMYDFLASELGLDPTAPPYIDTLNEATFLVCRELITRHPGKLM</sequence>
<proteinExistence type="predicted"/>
<gene>
    <name evidence="1" type="ORF">PCON_04584</name>
</gene>
<protein>
    <submittedName>
        <fullName evidence="1">Uncharacterized protein</fullName>
    </submittedName>
</protein>
<evidence type="ECO:0000313" key="1">
    <source>
        <dbReference type="EMBL" id="CCX34908.1"/>
    </source>
</evidence>
<dbReference type="Proteomes" id="UP000018144">
    <property type="component" value="Unassembled WGS sequence"/>
</dbReference>
<dbReference type="AlphaFoldDB" id="U4LYI3"/>
<name>U4LYI3_PYROM</name>
<dbReference type="EMBL" id="HF936663">
    <property type="protein sequence ID" value="CCX34908.1"/>
    <property type="molecule type" value="Genomic_DNA"/>
</dbReference>
<evidence type="ECO:0000313" key="2">
    <source>
        <dbReference type="Proteomes" id="UP000018144"/>
    </source>
</evidence>